<protein>
    <submittedName>
        <fullName evidence="1">Uncharacterized protein</fullName>
    </submittedName>
</protein>
<sequence length="318" mass="36349">MAGNDVLKAALVTLAEQHLKTLCDTVQHILSTHRAECVFAQIAEGIPTQEAAKYKLHDCDPQIKDKTEPGLEALDLVKNWRSEFHLEMLEVDEQVLQAYQESRPGTKRFKLRLIETTALVIHSLAALLFEHTNERPYKCPMPERKIVIVNGLPEVTDEIIGDPIPTYLYHDDYLDHDLYPMGVADVVAYWAETHLFGGVVVFDHGESDTEFLDVFLHPDCGFKVFKLSDAQVDQFVSFGLYGDPAVPSPFPIKPVRDAVRLLPEFTMQKNIYRTKSDRRVPELPSGWHPVGRLEDDPQMMEFMDKYKNGDWTYGYNEI</sequence>
<dbReference type="EMBL" id="KV878583">
    <property type="protein sequence ID" value="OJJ63034.1"/>
    <property type="molecule type" value="Genomic_DNA"/>
</dbReference>
<dbReference type="OrthoDB" id="5346581at2759"/>
<dbReference type="RefSeq" id="XP_040706840.1">
    <property type="nucleotide sequence ID" value="XM_040846331.1"/>
</dbReference>
<dbReference type="AlphaFoldDB" id="A0A1L9TUC2"/>
<organism evidence="1 2">
    <name type="scientific">Aspergillus sydowii CBS 593.65</name>
    <dbReference type="NCBI Taxonomy" id="1036612"/>
    <lineage>
        <taxon>Eukaryota</taxon>
        <taxon>Fungi</taxon>
        <taxon>Dikarya</taxon>
        <taxon>Ascomycota</taxon>
        <taxon>Pezizomycotina</taxon>
        <taxon>Eurotiomycetes</taxon>
        <taxon>Eurotiomycetidae</taxon>
        <taxon>Eurotiales</taxon>
        <taxon>Aspergillaceae</taxon>
        <taxon>Aspergillus</taxon>
        <taxon>Aspergillus subgen. Nidulantes</taxon>
    </lineage>
</organism>
<dbReference type="VEuPathDB" id="FungiDB:ASPSYDRAFT_41730"/>
<keyword evidence="2" id="KW-1185">Reference proteome</keyword>
<evidence type="ECO:0000313" key="1">
    <source>
        <dbReference type="EMBL" id="OJJ63034.1"/>
    </source>
</evidence>
<accession>A0A1L9TUC2</accession>
<proteinExistence type="predicted"/>
<dbReference type="Proteomes" id="UP000184356">
    <property type="component" value="Unassembled WGS sequence"/>
</dbReference>
<name>A0A1L9TUC2_9EURO</name>
<evidence type="ECO:0000313" key="2">
    <source>
        <dbReference type="Proteomes" id="UP000184356"/>
    </source>
</evidence>
<reference evidence="2" key="1">
    <citation type="journal article" date="2017" name="Genome Biol.">
        <title>Comparative genomics reveals high biological diversity and specific adaptations in the industrially and medically important fungal genus Aspergillus.</title>
        <authorList>
            <person name="de Vries R.P."/>
            <person name="Riley R."/>
            <person name="Wiebenga A."/>
            <person name="Aguilar-Osorio G."/>
            <person name="Amillis S."/>
            <person name="Uchima C.A."/>
            <person name="Anderluh G."/>
            <person name="Asadollahi M."/>
            <person name="Askin M."/>
            <person name="Barry K."/>
            <person name="Battaglia E."/>
            <person name="Bayram O."/>
            <person name="Benocci T."/>
            <person name="Braus-Stromeyer S.A."/>
            <person name="Caldana C."/>
            <person name="Canovas D."/>
            <person name="Cerqueira G.C."/>
            <person name="Chen F."/>
            <person name="Chen W."/>
            <person name="Choi C."/>
            <person name="Clum A."/>
            <person name="Dos Santos R.A."/>
            <person name="Damasio A.R."/>
            <person name="Diallinas G."/>
            <person name="Emri T."/>
            <person name="Fekete E."/>
            <person name="Flipphi M."/>
            <person name="Freyberg S."/>
            <person name="Gallo A."/>
            <person name="Gournas C."/>
            <person name="Habgood R."/>
            <person name="Hainaut M."/>
            <person name="Harispe M.L."/>
            <person name="Henrissat B."/>
            <person name="Hilden K.S."/>
            <person name="Hope R."/>
            <person name="Hossain A."/>
            <person name="Karabika E."/>
            <person name="Karaffa L."/>
            <person name="Karanyi Z."/>
            <person name="Krasevec N."/>
            <person name="Kuo A."/>
            <person name="Kusch H."/>
            <person name="LaButti K."/>
            <person name="Lagendijk E.L."/>
            <person name="Lapidus A."/>
            <person name="Levasseur A."/>
            <person name="Lindquist E."/>
            <person name="Lipzen A."/>
            <person name="Logrieco A.F."/>
            <person name="MacCabe A."/>
            <person name="Maekelae M.R."/>
            <person name="Malavazi I."/>
            <person name="Melin P."/>
            <person name="Meyer V."/>
            <person name="Mielnichuk N."/>
            <person name="Miskei M."/>
            <person name="Molnar A.P."/>
            <person name="Mule G."/>
            <person name="Ngan C.Y."/>
            <person name="Orejas M."/>
            <person name="Orosz E."/>
            <person name="Ouedraogo J.P."/>
            <person name="Overkamp K.M."/>
            <person name="Park H.-S."/>
            <person name="Perrone G."/>
            <person name="Piumi F."/>
            <person name="Punt P.J."/>
            <person name="Ram A.F."/>
            <person name="Ramon A."/>
            <person name="Rauscher S."/>
            <person name="Record E."/>
            <person name="Riano-Pachon D.M."/>
            <person name="Robert V."/>
            <person name="Roehrig J."/>
            <person name="Ruller R."/>
            <person name="Salamov A."/>
            <person name="Salih N.S."/>
            <person name="Samson R.A."/>
            <person name="Sandor E."/>
            <person name="Sanguinetti M."/>
            <person name="Schuetze T."/>
            <person name="Sepcic K."/>
            <person name="Shelest E."/>
            <person name="Sherlock G."/>
            <person name="Sophianopoulou V."/>
            <person name="Squina F.M."/>
            <person name="Sun H."/>
            <person name="Susca A."/>
            <person name="Todd R.B."/>
            <person name="Tsang A."/>
            <person name="Unkles S.E."/>
            <person name="van de Wiele N."/>
            <person name="van Rossen-Uffink D."/>
            <person name="Oliveira J.V."/>
            <person name="Vesth T.C."/>
            <person name="Visser J."/>
            <person name="Yu J.-H."/>
            <person name="Zhou M."/>
            <person name="Andersen M.R."/>
            <person name="Archer D.B."/>
            <person name="Baker S.E."/>
            <person name="Benoit I."/>
            <person name="Brakhage A.A."/>
            <person name="Braus G.H."/>
            <person name="Fischer R."/>
            <person name="Frisvad J.C."/>
            <person name="Goldman G.H."/>
            <person name="Houbraken J."/>
            <person name="Oakley B."/>
            <person name="Pocsi I."/>
            <person name="Scazzocchio C."/>
            <person name="Seiboth B."/>
            <person name="vanKuyk P.A."/>
            <person name="Wortman J."/>
            <person name="Dyer P.S."/>
            <person name="Grigoriev I.V."/>
        </authorList>
    </citation>
    <scope>NUCLEOTIDE SEQUENCE [LARGE SCALE GENOMIC DNA]</scope>
    <source>
        <strain evidence="2">CBS 593.65</strain>
    </source>
</reference>
<dbReference type="GeneID" id="63762404"/>
<gene>
    <name evidence="1" type="ORF">ASPSYDRAFT_41730</name>
</gene>